<feature type="compositionally biased region" description="Acidic residues" evidence="1">
    <location>
        <begin position="25"/>
        <end position="42"/>
    </location>
</feature>
<evidence type="ECO:0000313" key="3">
    <source>
        <dbReference type="Proteomes" id="UP000828390"/>
    </source>
</evidence>
<reference evidence="2" key="2">
    <citation type="submission" date="2020-11" db="EMBL/GenBank/DDBJ databases">
        <authorList>
            <person name="McCartney M.A."/>
            <person name="Auch B."/>
            <person name="Kono T."/>
            <person name="Mallez S."/>
            <person name="Becker A."/>
            <person name="Gohl D.M."/>
            <person name="Silverstein K.A.T."/>
            <person name="Koren S."/>
            <person name="Bechman K.B."/>
            <person name="Herman A."/>
            <person name="Abrahante J.E."/>
            <person name="Garbe J."/>
        </authorList>
    </citation>
    <scope>NUCLEOTIDE SEQUENCE</scope>
    <source>
        <strain evidence="2">Duluth1</strain>
        <tissue evidence="2">Whole animal</tissue>
    </source>
</reference>
<accession>A0A9D3YD31</accession>
<dbReference type="Proteomes" id="UP000828390">
    <property type="component" value="Unassembled WGS sequence"/>
</dbReference>
<keyword evidence="3" id="KW-1185">Reference proteome</keyword>
<dbReference type="EMBL" id="JAIWYP010000016">
    <property type="protein sequence ID" value="KAH3698135.1"/>
    <property type="molecule type" value="Genomic_DNA"/>
</dbReference>
<evidence type="ECO:0000313" key="2">
    <source>
        <dbReference type="EMBL" id="KAH3698135.1"/>
    </source>
</evidence>
<reference evidence="2" key="1">
    <citation type="journal article" date="2019" name="bioRxiv">
        <title>The Genome of the Zebra Mussel, Dreissena polymorpha: A Resource for Invasive Species Research.</title>
        <authorList>
            <person name="McCartney M.A."/>
            <person name="Auch B."/>
            <person name="Kono T."/>
            <person name="Mallez S."/>
            <person name="Zhang Y."/>
            <person name="Obille A."/>
            <person name="Becker A."/>
            <person name="Abrahante J.E."/>
            <person name="Garbe J."/>
            <person name="Badalamenti J.P."/>
            <person name="Herman A."/>
            <person name="Mangelson H."/>
            <person name="Liachko I."/>
            <person name="Sullivan S."/>
            <person name="Sone E.D."/>
            <person name="Koren S."/>
            <person name="Silverstein K.A.T."/>
            <person name="Beckman K.B."/>
            <person name="Gohl D.M."/>
        </authorList>
    </citation>
    <scope>NUCLEOTIDE SEQUENCE</scope>
    <source>
        <strain evidence="2">Duluth1</strain>
        <tissue evidence="2">Whole animal</tissue>
    </source>
</reference>
<name>A0A9D3YD31_DREPO</name>
<organism evidence="2 3">
    <name type="scientific">Dreissena polymorpha</name>
    <name type="common">Zebra mussel</name>
    <name type="synonym">Mytilus polymorpha</name>
    <dbReference type="NCBI Taxonomy" id="45954"/>
    <lineage>
        <taxon>Eukaryota</taxon>
        <taxon>Metazoa</taxon>
        <taxon>Spiralia</taxon>
        <taxon>Lophotrochozoa</taxon>
        <taxon>Mollusca</taxon>
        <taxon>Bivalvia</taxon>
        <taxon>Autobranchia</taxon>
        <taxon>Heteroconchia</taxon>
        <taxon>Euheterodonta</taxon>
        <taxon>Imparidentia</taxon>
        <taxon>Neoheterodontei</taxon>
        <taxon>Myida</taxon>
        <taxon>Dreissenoidea</taxon>
        <taxon>Dreissenidae</taxon>
        <taxon>Dreissena</taxon>
    </lineage>
</organism>
<protein>
    <submittedName>
        <fullName evidence="2">Uncharacterized protein</fullName>
    </submittedName>
</protein>
<feature type="region of interest" description="Disordered" evidence="1">
    <location>
        <begin position="1"/>
        <end position="50"/>
    </location>
</feature>
<gene>
    <name evidence="2" type="ORF">DPMN_085654</name>
</gene>
<dbReference type="AlphaFoldDB" id="A0A9D3YD31"/>
<comment type="caution">
    <text evidence="2">The sequence shown here is derived from an EMBL/GenBank/DDBJ whole genome shotgun (WGS) entry which is preliminary data.</text>
</comment>
<evidence type="ECO:0000256" key="1">
    <source>
        <dbReference type="SAM" id="MobiDB-lite"/>
    </source>
</evidence>
<proteinExistence type="predicted"/>
<sequence length="59" mass="6756">MLMIQGDGLRRLNYQRPSKAMSDCDASDEEDDSEMSADEDLDIQDKETNDKEILAFLNE</sequence>